<name>A0AA87Q395_RHIRH</name>
<dbReference type="SUPFAM" id="SSF53955">
    <property type="entry name" value="Lysozyme-like"/>
    <property type="match status" value="1"/>
</dbReference>
<dbReference type="PANTHER" id="PTHR37423">
    <property type="entry name" value="SOLUBLE LYTIC MUREIN TRANSGLYCOSYLASE-RELATED"/>
    <property type="match status" value="1"/>
</dbReference>
<dbReference type="CDD" id="cd00254">
    <property type="entry name" value="LT-like"/>
    <property type="match status" value="1"/>
</dbReference>
<gene>
    <name evidence="4" type="ORF">RRH01S_05_01640</name>
</gene>
<evidence type="ECO:0000313" key="4">
    <source>
        <dbReference type="EMBL" id="GAJ93092.1"/>
    </source>
</evidence>
<dbReference type="AlphaFoldDB" id="A0AA87Q395"/>
<comment type="similarity">
    <text evidence="2">Belongs to the virb1 family.</text>
</comment>
<dbReference type="Pfam" id="PF01464">
    <property type="entry name" value="SLT"/>
    <property type="match status" value="1"/>
</dbReference>
<evidence type="ECO:0000256" key="1">
    <source>
        <dbReference type="ARBA" id="ARBA00007734"/>
    </source>
</evidence>
<comment type="caution">
    <text evidence="4">The sequence shown here is derived from an EMBL/GenBank/DDBJ whole genome shotgun (WGS) entry which is preliminary data.</text>
</comment>
<feature type="domain" description="Transglycosylase SLT" evidence="3">
    <location>
        <begin position="77"/>
        <end position="169"/>
    </location>
</feature>
<evidence type="ECO:0000313" key="5">
    <source>
        <dbReference type="Proteomes" id="UP000026941"/>
    </source>
</evidence>
<dbReference type="InterPro" id="IPR023346">
    <property type="entry name" value="Lysozyme-like_dom_sf"/>
</dbReference>
<organism evidence="4 5">
    <name type="scientific">Rhizobium rhizogenes NBRC 13257</name>
    <dbReference type="NCBI Taxonomy" id="1220581"/>
    <lineage>
        <taxon>Bacteria</taxon>
        <taxon>Pseudomonadati</taxon>
        <taxon>Pseudomonadota</taxon>
        <taxon>Alphaproteobacteria</taxon>
        <taxon>Hyphomicrobiales</taxon>
        <taxon>Rhizobiaceae</taxon>
        <taxon>Rhizobium/Agrobacterium group</taxon>
        <taxon>Rhizobium</taxon>
    </lineage>
</organism>
<dbReference type="InterPro" id="IPR008258">
    <property type="entry name" value="Transglycosylase_SLT_dom_1"/>
</dbReference>
<protein>
    <recommendedName>
        <fullName evidence="3">Transglycosylase SLT domain-containing protein</fullName>
    </recommendedName>
</protein>
<dbReference type="Gene3D" id="1.10.530.10">
    <property type="match status" value="1"/>
</dbReference>
<sequence length="321" mass="35310">MGFARMAGRQLRPGFAGKIIGFVAAFGVLMSAVVPARAQPEWSVAPPSCISGPFITDTGETLCVRKESYNRDLCEAIDYFAQANKLPPDYLARLIWRESMFRPDAISPKGAQGIAQFMPGTARLRGVRDSYDLLEALGKAAVYLDELRGRFGNLGFAAAAYNAGENGLANFLNSGSLPYETRSYVAAITAYTVEQWKDDPPEIAAPELDKGKPFLEACMALAGTRRLKQVALQQERPWAPWGVQLAEHFQPAAARRLFSQDISKLSAPLNKEKPLIVRQRNGSFGFRVRYAARIGRETRAEAEQVCAQIRQQGGSCLVFKN</sequence>
<dbReference type="PANTHER" id="PTHR37423:SF2">
    <property type="entry name" value="MEMBRANE-BOUND LYTIC MUREIN TRANSGLYCOSYLASE C"/>
    <property type="match status" value="1"/>
</dbReference>
<dbReference type="Proteomes" id="UP000026941">
    <property type="component" value="Unassembled WGS sequence"/>
</dbReference>
<comment type="similarity">
    <text evidence="1">Belongs to the transglycosylase Slt family.</text>
</comment>
<proteinExistence type="inferred from homology"/>
<evidence type="ECO:0000259" key="3">
    <source>
        <dbReference type="Pfam" id="PF01464"/>
    </source>
</evidence>
<evidence type="ECO:0000256" key="2">
    <source>
        <dbReference type="ARBA" id="ARBA00009387"/>
    </source>
</evidence>
<accession>A0AA87Q395</accession>
<dbReference type="EMBL" id="BAYX01000005">
    <property type="protein sequence ID" value="GAJ93092.1"/>
    <property type="molecule type" value="Genomic_DNA"/>
</dbReference>
<reference evidence="4 5" key="1">
    <citation type="submission" date="2014-05" db="EMBL/GenBank/DDBJ databases">
        <title>Whole genome shotgun sequence of Rhizobium rhizogenes NBRC 13257.</title>
        <authorList>
            <person name="Katano-Makiyama Y."/>
            <person name="Hosoyama A."/>
            <person name="Hashimoto M."/>
            <person name="Hosoyama Y."/>
            <person name="Noguchi M."/>
            <person name="Tsuchikane K."/>
            <person name="Kimura A."/>
            <person name="Ohji S."/>
            <person name="Ichikawa N."/>
            <person name="Yamazoe A."/>
            <person name="Fujita N."/>
        </authorList>
    </citation>
    <scope>NUCLEOTIDE SEQUENCE [LARGE SCALE GENOMIC DNA]</scope>
    <source>
        <strain evidence="4 5">NBRC 13257</strain>
    </source>
</reference>